<organism evidence="3 4">
    <name type="scientific">Mucilaginibacter arboris</name>
    <dbReference type="NCBI Taxonomy" id="2682090"/>
    <lineage>
        <taxon>Bacteria</taxon>
        <taxon>Pseudomonadati</taxon>
        <taxon>Bacteroidota</taxon>
        <taxon>Sphingobacteriia</taxon>
        <taxon>Sphingobacteriales</taxon>
        <taxon>Sphingobacteriaceae</taxon>
        <taxon>Mucilaginibacter</taxon>
    </lineage>
</organism>
<gene>
    <name evidence="3" type="ORF">GO621_15685</name>
</gene>
<dbReference type="Proteomes" id="UP000462014">
    <property type="component" value="Unassembled WGS sequence"/>
</dbReference>
<evidence type="ECO:0000313" key="4">
    <source>
        <dbReference type="Proteomes" id="UP000462014"/>
    </source>
</evidence>
<keyword evidence="4" id="KW-1185">Reference proteome</keyword>
<dbReference type="RefSeq" id="WP_157568738.1">
    <property type="nucleotide sequence ID" value="NZ_WPIK01000016.1"/>
</dbReference>
<feature type="signal peptide" evidence="2">
    <location>
        <begin position="1"/>
        <end position="49"/>
    </location>
</feature>
<proteinExistence type="predicted"/>
<feature type="chain" id="PRO_5029667085" evidence="2">
    <location>
        <begin position="50"/>
        <end position="95"/>
    </location>
</feature>
<feature type="compositionally biased region" description="Basic and acidic residues" evidence="1">
    <location>
        <begin position="80"/>
        <end position="95"/>
    </location>
</feature>
<feature type="region of interest" description="Disordered" evidence="1">
    <location>
        <begin position="62"/>
        <end position="95"/>
    </location>
</feature>
<feature type="compositionally biased region" description="Basic and acidic residues" evidence="1">
    <location>
        <begin position="62"/>
        <end position="73"/>
    </location>
</feature>
<dbReference type="AlphaFoldDB" id="A0A7K1T0C3"/>
<name>A0A7K1T0C3_9SPHI</name>
<protein>
    <submittedName>
        <fullName evidence="3">Uncharacterized protein</fullName>
    </submittedName>
</protein>
<evidence type="ECO:0000313" key="3">
    <source>
        <dbReference type="EMBL" id="MVN22967.1"/>
    </source>
</evidence>
<comment type="caution">
    <text evidence="3">The sequence shown here is derived from an EMBL/GenBank/DDBJ whole genome shotgun (WGS) entry which is preliminary data.</text>
</comment>
<accession>A0A7K1T0C3</accession>
<dbReference type="EMBL" id="WPIK01000016">
    <property type="protein sequence ID" value="MVN22967.1"/>
    <property type="molecule type" value="Genomic_DNA"/>
</dbReference>
<evidence type="ECO:0000256" key="1">
    <source>
        <dbReference type="SAM" id="MobiDB-lite"/>
    </source>
</evidence>
<keyword evidence="2" id="KW-0732">Signal</keyword>
<sequence length="95" mass="10545">MLKETLSLNAHSITKGLIKVKTKRMKMSALKLMMIAGVMTLATSFAANAIPVKAFPFQESRDTLRKGKTDTTKKGKRMKRDTTGERIKTDTVAKT</sequence>
<evidence type="ECO:0000256" key="2">
    <source>
        <dbReference type="SAM" id="SignalP"/>
    </source>
</evidence>
<reference evidence="3 4" key="1">
    <citation type="submission" date="2019-12" db="EMBL/GenBank/DDBJ databases">
        <title>Mucilaginibacter sp. HMF7410 genome sequencing and assembly.</title>
        <authorList>
            <person name="Kang H."/>
            <person name="Cha I."/>
            <person name="Kim H."/>
            <person name="Joh K."/>
        </authorList>
    </citation>
    <scope>NUCLEOTIDE SEQUENCE [LARGE SCALE GENOMIC DNA]</scope>
    <source>
        <strain evidence="3 4">HMF7410</strain>
    </source>
</reference>